<feature type="region of interest" description="Disordered" evidence="1">
    <location>
        <begin position="148"/>
        <end position="178"/>
    </location>
</feature>
<dbReference type="Proteomes" id="UP000265631">
    <property type="component" value="Unassembled WGS sequence"/>
</dbReference>
<reference evidence="2 3" key="1">
    <citation type="journal article" date="2018" name="PLoS Pathog.">
        <title>Evolution of structural diversity of trichothecenes, a family of toxins produced by plant pathogenic and entomopathogenic fungi.</title>
        <authorList>
            <person name="Proctor R.H."/>
            <person name="McCormick S.P."/>
            <person name="Kim H.S."/>
            <person name="Cardoza R.E."/>
            <person name="Stanley A.M."/>
            <person name="Lindo L."/>
            <person name="Kelly A."/>
            <person name="Brown D.W."/>
            <person name="Lee T."/>
            <person name="Vaughan M.M."/>
            <person name="Alexander N.J."/>
            <person name="Busman M."/>
            <person name="Gutierrez S."/>
        </authorList>
    </citation>
    <scope>NUCLEOTIDE SEQUENCE [LARGE SCALE GENOMIC DNA]</scope>
    <source>
        <strain evidence="2 3">NRRL 13405</strain>
    </source>
</reference>
<name>A0A395N284_9HYPO</name>
<feature type="compositionally biased region" description="Basic and acidic residues" evidence="1">
    <location>
        <begin position="151"/>
        <end position="164"/>
    </location>
</feature>
<evidence type="ECO:0000313" key="2">
    <source>
        <dbReference type="EMBL" id="RFN54232.1"/>
    </source>
</evidence>
<gene>
    <name evidence="2" type="ORF">FIE12Z_1358</name>
</gene>
<organism evidence="2 3">
    <name type="scientific">Fusarium flagelliforme</name>
    <dbReference type="NCBI Taxonomy" id="2675880"/>
    <lineage>
        <taxon>Eukaryota</taxon>
        <taxon>Fungi</taxon>
        <taxon>Dikarya</taxon>
        <taxon>Ascomycota</taxon>
        <taxon>Pezizomycotina</taxon>
        <taxon>Sordariomycetes</taxon>
        <taxon>Hypocreomycetidae</taxon>
        <taxon>Hypocreales</taxon>
        <taxon>Nectriaceae</taxon>
        <taxon>Fusarium</taxon>
        <taxon>Fusarium incarnatum-equiseti species complex</taxon>
    </lineage>
</organism>
<dbReference type="EMBL" id="PXXK01000028">
    <property type="protein sequence ID" value="RFN54232.1"/>
    <property type="molecule type" value="Genomic_DNA"/>
</dbReference>
<comment type="caution">
    <text evidence="2">The sequence shown here is derived from an EMBL/GenBank/DDBJ whole genome shotgun (WGS) entry which is preliminary data.</text>
</comment>
<keyword evidence="3" id="KW-1185">Reference proteome</keyword>
<proteinExistence type="predicted"/>
<dbReference type="AlphaFoldDB" id="A0A395N284"/>
<evidence type="ECO:0000313" key="3">
    <source>
        <dbReference type="Proteomes" id="UP000265631"/>
    </source>
</evidence>
<accession>A0A395N284</accession>
<evidence type="ECO:0000256" key="1">
    <source>
        <dbReference type="SAM" id="MobiDB-lite"/>
    </source>
</evidence>
<protein>
    <submittedName>
        <fullName evidence="2">Uncharacterized protein</fullName>
    </submittedName>
</protein>
<sequence length="178" mass="20586">MTWLTKYERLLQRARQLVNFRDKFEKDQMNLTYIFASTIPEPDLVAAKYLAFGTAPLEDEEEYPPSWETGQRSLPTVLRIFRNHILEGLELEDPDQAMKLATASKLHDEARLAEVRAEAQSKKGKIEKEAEARDRRLECRKAQLAAAACKVKTEAPSKKRKAEEETQTSDRVLRPRRK</sequence>